<dbReference type="PANTHER" id="PTHR37544:SF3">
    <property type="entry name" value="SPRAY"/>
    <property type="match status" value="1"/>
</dbReference>
<keyword evidence="1" id="KW-0812">Transmembrane</keyword>
<evidence type="ECO:0000256" key="1">
    <source>
        <dbReference type="SAM" id="Phobius"/>
    </source>
</evidence>
<feature type="transmembrane region" description="Helical" evidence="1">
    <location>
        <begin position="179"/>
        <end position="204"/>
    </location>
</feature>
<feature type="transmembrane region" description="Helical" evidence="1">
    <location>
        <begin position="69"/>
        <end position="90"/>
    </location>
</feature>
<feature type="transmembrane region" description="Helical" evidence="1">
    <location>
        <begin position="545"/>
        <end position="566"/>
    </location>
</feature>
<protein>
    <submittedName>
        <fullName evidence="2">Uncharacterized protein</fullName>
    </submittedName>
</protein>
<keyword evidence="1" id="KW-0472">Membrane</keyword>
<evidence type="ECO:0000313" key="2">
    <source>
        <dbReference type="EMBL" id="KAJ5156118.1"/>
    </source>
</evidence>
<keyword evidence="1" id="KW-1133">Transmembrane helix</keyword>
<gene>
    <name evidence="2" type="ORF">N7492_008921</name>
</gene>
<name>A0A9W9LHE9_9EURO</name>
<organism evidence="2 3">
    <name type="scientific">Penicillium capsulatum</name>
    <dbReference type="NCBI Taxonomy" id="69766"/>
    <lineage>
        <taxon>Eukaryota</taxon>
        <taxon>Fungi</taxon>
        <taxon>Dikarya</taxon>
        <taxon>Ascomycota</taxon>
        <taxon>Pezizomycotina</taxon>
        <taxon>Eurotiomycetes</taxon>
        <taxon>Eurotiomycetidae</taxon>
        <taxon>Eurotiales</taxon>
        <taxon>Aspergillaceae</taxon>
        <taxon>Penicillium</taxon>
    </lineage>
</organism>
<dbReference type="InterPro" id="IPR021840">
    <property type="entry name" value="DUF3433"/>
</dbReference>
<keyword evidence="3" id="KW-1185">Reference proteome</keyword>
<sequence>MITRHYNTNEDRNLLGTNPYFLPFIRSSRSVASDEKDTASISLHSVRSSHEKLESSPSATWMPYTFRPYFMWSLSLITLSLGFVTFLLWWRSSTNYGLGADNGSSALLFGWRYSPTMLAVLYIQLTTMLFDDVKRTEPYAHLAKRDGAKASTSILKAPGPWWVALYDGFSKKRNGARSWVLICAALLNVLGFLVISPLSSAYLYSEEIVIPHPTDFLRLSPLENSPLPIDADRSTHFRAIANLLQNVSTSPWITDEYTILPFWPSGLKEASVGTLPTDSSQQWKGETTMFKTDLQCEKMSVESQTLSNMKLSSMNRESNSSVQVVWSGSNGCKYGLEVDTEFFEMGGSSWSSSSTFLCGLDPLYVGTESTGSNKTAECDGHEILIATESWKSKPGTYVAQMCETKYYMANITATVALDGNEPEVSYDQGEFERKKIAIPDSLVNTTQFRDLALNPDWATYMISLIWSRTALMGGGSVLLGALYNYNLTELVHDPHLITSAAKAKQRYFGEVLQASLNQNGVSRRTSMPGTIHTIQTRVVVQAGPAIALGCLFAHSFVLLLAVWWLSRLQRRPLNLKRDPTTAVGVAYLVSQNSRTNSGFRAIKQPSAKDLQNMLGEEYFYTDSHGLSKVSTKNIQGHNTEQSQNGTPGLLRLAGLLGLTISLVVMVVGVAVLYHYAEDSRLYGKAFIYNVKISFLGSGMSSVAPFSMIPTVLATLLGLWWSAIDDNFRRLQPYLSMAKHESPYRKGVDLSYQTTYWFWAAVKAVMNKHWLLFFVTLGSTLSPIFTTSMSALFDRSTGNIIQPINLHRQLEVRNIPFVFSTKQTLYPNMLSDYTADILSGLYKNISSYWMYTATIQLALNGSEPAWSKDGWSFVPLDLKDVNAAKSLSIIGATEADNLDQQPQTNVTFNTPAIRGRIECSTPPVEAMRNISNWLTTTNLTDPQIYNQSTVPAGLQGGYRLGNTRPNRDQYPGLITPLLLSQNWTECPGCTTMFVNPSAIKCCGNSSSNSQQQSVALGYWSPNSDNLRTSPRDWQRNFTVKWIHGDAFPDIKSRNDTPTGLAAGDPYMLFTLPPSISLLNCKPIVEEANAKITVNPIDGEIQSFNLTTKPKPVEEPWKDNFLAHNDSISDIDEGFTFFNVTLSYGRLFTTTMLTSADTLHLSGAEHVGGYTNEDLKDNSYNIRDEMNGLNMDFMSYSMYAMANKNPAALTDMETFTRLAEKTYTTFFQHFVSKNISTETGGWAYQKINASLPKDLPPIVELSNSYTPSMKASAYQDNMHPISHTNRTATAHVSQRVELLQMNATAVWLSIGIMGWLIITVTVIALLQRRYFGSLVRNVECLGDVLVLIAGSANFLQVVREIQAGTLLPSEYENLRTRLGWFVDEDGGLRWGIEMEESFRDGPGVHWVSAPQFSEKGGKNTWGVGEGERHV</sequence>
<dbReference type="PANTHER" id="PTHR37544">
    <property type="entry name" value="SPRAY-RELATED"/>
    <property type="match status" value="1"/>
</dbReference>
<feature type="transmembrane region" description="Helical" evidence="1">
    <location>
        <begin position="110"/>
        <end position="130"/>
    </location>
</feature>
<feature type="transmembrane region" description="Helical" evidence="1">
    <location>
        <begin position="769"/>
        <end position="792"/>
    </location>
</feature>
<feature type="transmembrane region" description="Helical" evidence="1">
    <location>
        <begin position="1303"/>
        <end position="1324"/>
    </location>
</feature>
<dbReference type="EMBL" id="JAPQKO010000006">
    <property type="protein sequence ID" value="KAJ5156118.1"/>
    <property type="molecule type" value="Genomic_DNA"/>
</dbReference>
<reference evidence="2" key="1">
    <citation type="submission" date="2022-11" db="EMBL/GenBank/DDBJ databases">
        <authorList>
            <person name="Petersen C."/>
        </authorList>
    </citation>
    <scope>NUCLEOTIDE SEQUENCE</scope>
    <source>
        <strain evidence="2">IBT 21917</strain>
    </source>
</reference>
<feature type="transmembrane region" description="Helical" evidence="1">
    <location>
        <begin position="652"/>
        <end position="675"/>
    </location>
</feature>
<comment type="caution">
    <text evidence="2">The sequence shown here is derived from an EMBL/GenBank/DDBJ whole genome shotgun (WGS) entry which is preliminary data.</text>
</comment>
<proteinExistence type="predicted"/>
<dbReference type="Pfam" id="PF11915">
    <property type="entry name" value="DUF3433"/>
    <property type="match status" value="2"/>
</dbReference>
<feature type="transmembrane region" description="Helical" evidence="1">
    <location>
        <begin position="695"/>
        <end position="720"/>
    </location>
</feature>
<dbReference type="Proteomes" id="UP001146351">
    <property type="component" value="Unassembled WGS sequence"/>
</dbReference>
<evidence type="ECO:0000313" key="3">
    <source>
        <dbReference type="Proteomes" id="UP001146351"/>
    </source>
</evidence>
<reference evidence="2" key="2">
    <citation type="journal article" date="2023" name="IMA Fungus">
        <title>Comparative genomic study of the Penicillium genus elucidates a diverse pangenome and 15 lateral gene transfer events.</title>
        <authorList>
            <person name="Petersen C."/>
            <person name="Sorensen T."/>
            <person name="Nielsen M.R."/>
            <person name="Sondergaard T.E."/>
            <person name="Sorensen J.L."/>
            <person name="Fitzpatrick D.A."/>
            <person name="Frisvad J.C."/>
            <person name="Nielsen K.L."/>
        </authorList>
    </citation>
    <scope>NUCLEOTIDE SEQUENCE</scope>
    <source>
        <strain evidence="2">IBT 21917</strain>
    </source>
</reference>
<accession>A0A9W9LHE9</accession>
<dbReference type="OrthoDB" id="3248909at2759"/>